<keyword evidence="2" id="KW-1185">Reference proteome</keyword>
<evidence type="ECO:0000313" key="1">
    <source>
        <dbReference type="EMBL" id="KAK3774770.1"/>
    </source>
</evidence>
<dbReference type="EMBL" id="JAWDGP010003388">
    <property type="protein sequence ID" value="KAK3774770.1"/>
    <property type="molecule type" value="Genomic_DNA"/>
</dbReference>
<sequence>MSVRLFSSKFRAQILTEAYLVIESSNCGGHSVQVSSDTWSNQNHAPKSCSTKTYQTLTYAGVGLKPW</sequence>
<accession>A0AAE0ZSI2</accession>
<gene>
    <name evidence="1" type="ORF">RRG08_019633</name>
</gene>
<evidence type="ECO:0000313" key="2">
    <source>
        <dbReference type="Proteomes" id="UP001283361"/>
    </source>
</evidence>
<comment type="caution">
    <text evidence="1">The sequence shown here is derived from an EMBL/GenBank/DDBJ whole genome shotgun (WGS) entry which is preliminary data.</text>
</comment>
<dbReference type="AlphaFoldDB" id="A0AAE0ZSI2"/>
<reference evidence="1" key="1">
    <citation type="journal article" date="2023" name="G3 (Bethesda)">
        <title>A reference genome for the long-term kleptoplast-retaining sea slug Elysia crispata morphotype clarki.</title>
        <authorList>
            <person name="Eastman K.E."/>
            <person name="Pendleton A.L."/>
            <person name="Shaikh M.A."/>
            <person name="Suttiyut T."/>
            <person name="Ogas R."/>
            <person name="Tomko P."/>
            <person name="Gavelis G."/>
            <person name="Widhalm J.R."/>
            <person name="Wisecaver J.H."/>
        </authorList>
    </citation>
    <scope>NUCLEOTIDE SEQUENCE</scope>
    <source>
        <strain evidence="1">ECLA1</strain>
    </source>
</reference>
<proteinExistence type="predicted"/>
<dbReference type="Proteomes" id="UP001283361">
    <property type="component" value="Unassembled WGS sequence"/>
</dbReference>
<name>A0AAE0ZSI2_9GAST</name>
<protein>
    <submittedName>
        <fullName evidence="1">Uncharacterized protein</fullName>
    </submittedName>
</protein>
<organism evidence="1 2">
    <name type="scientific">Elysia crispata</name>
    <name type="common">lettuce slug</name>
    <dbReference type="NCBI Taxonomy" id="231223"/>
    <lineage>
        <taxon>Eukaryota</taxon>
        <taxon>Metazoa</taxon>
        <taxon>Spiralia</taxon>
        <taxon>Lophotrochozoa</taxon>
        <taxon>Mollusca</taxon>
        <taxon>Gastropoda</taxon>
        <taxon>Heterobranchia</taxon>
        <taxon>Euthyneura</taxon>
        <taxon>Panpulmonata</taxon>
        <taxon>Sacoglossa</taxon>
        <taxon>Placobranchoidea</taxon>
        <taxon>Plakobranchidae</taxon>
        <taxon>Elysia</taxon>
    </lineage>
</organism>